<accession>A0AAV5U848</accession>
<gene>
    <name evidence="2" type="ORF">PENTCL1PPCAC_24478</name>
</gene>
<name>A0AAV5U848_9BILA</name>
<evidence type="ECO:0000256" key="1">
    <source>
        <dbReference type="SAM" id="MobiDB-lite"/>
    </source>
</evidence>
<feature type="compositionally biased region" description="Polar residues" evidence="1">
    <location>
        <begin position="48"/>
        <end position="66"/>
    </location>
</feature>
<evidence type="ECO:0000313" key="2">
    <source>
        <dbReference type="EMBL" id="GMT02304.1"/>
    </source>
</evidence>
<evidence type="ECO:0000313" key="3">
    <source>
        <dbReference type="Proteomes" id="UP001432027"/>
    </source>
</evidence>
<keyword evidence="3" id="KW-1185">Reference proteome</keyword>
<sequence length="66" mass="7394">SMVGIREEDEERKQSTESKISEADSFEEVEDNTSKTIKFYLPHASPVDSGNETEISTQSLPESKKS</sequence>
<comment type="caution">
    <text evidence="2">The sequence shown here is derived from an EMBL/GenBank/DDBJ whole genome shotgun (WGS) entry which is preliminary data.</text>
</comment>
<feature type="non-terminal residue" evidence="2">
    <location>
        <position position="66"/>
    </location>
</feature>
<feature type="region of interest" description="Disordered" evidence="1">
    <location>
        <begin position="1"/>
        <end position="66"/>
    </location>
</feature>
<protein>
    <submittedName>
        <fullName evidence="2">Uncharacterized protein</fullName>
    </submittedName>
</protein>
<feature type="compositionally biased region" description="Basic and acidic residues" evidence="1">
    <location>
        <begin position="11"/>
        <end position="22"/>
    </location>
</feature>
<dbReference type="EMBL" id="BTSX01000005">
    <property type="protein sequence ID" value="GMT02304.1"/>
    <property type="molecule type" value="Genomic_DNA"/>
</dbReference>
<feature type="non-terminal residue" evidence="2">
    <location>
        <position position="1"/>
    </location>
</feature>
<dbReference type="Proteomes" id="UP001432027">
    <property type="component" value="Unassembled WGS sequence"/>
</dbReference>
<proteinExistence type="predicted"/>
<dbReference type="AlphaFoldDB" id="A0AAV5U848"/>
<organism evidence="2 3">
    <name type="scientific">Pristionchus entomophagus</name>
    <dbReference type="NCBI Taxonomy" id="358040"/>
    <lineage>
        <taxon>Eukaryota</taxon>
        <taxon>Metazoa</taxon>
        <taxon>Ecdysozoa</taxon>
        <taxon>Nematoda</taxon>
        <taxon>Chromadorea</taxon>
        <taxon>Rhabditida</taxon>
        <taxon>Rhabditina</taxon>
        <taxon>Diplogasteromorpha</taxon>
        <taxon>Diplogasteroidea</taxon>
        <taxon>Neodiplogasteridae</taxon>
        <taxon>Pristionchus</taxon>
    </lineage>
</organism>
<reference evidence="2" key="1">
    <citation type="submission" date="2023-10" db="EMBL/GenBank/DDBJ databases">
        <title>Genome assembly of Pristionchus species.</title>
        <authorList>
            <person name="Yoshida K."/>
            <person name="Sommer R.J."/>
        </authorList>
    </citation>
    <scope>NUCLEOTIDE SEQUENCE</scope>
    <source>
        <strain evidence="2">RS0144</strain>
    </source>
</reference>